<protein>
    <recommendedName>
        <fullName evidence="4">DUF2188 domain-containing protein</fullName>
    </recommendedName>
</protein>
<feature type="region of interest" description="Disordered" evidence="1">
    <location>
        <begin position="60"/>
        <end position="92"/>
    </location>
</feature>
<accession>A0A1W5ZYQ7</accession>
<evidence type="ECO:0000313" key="2">
    <source>
        <dbReference type="EMBL" id="ARI78403.1"/>
    </source>
</evidence>
<dbReference type="RefSeq" id="WP_085030862.1">
    <property type="nucleotide sequence ID" value="NZ_CP020772.1"/>
</dbReference>
<dbReference type="STRING" id="402384.HM131_16865"/>
<evidence type="ECO:0000313" key="3">
    <source>
        <dbReference type="Proteomes" id="UP000192527"/>
    </source>
</evidence>
<dbReference type="Proteomes" id="UP000192527">
    <property type="component" value="Chromosome"/>
</dbReference>
<organism evidence="2 3">
    <name type="scientific">Halobacillus mangrovi</name>
    <dbReference type="NCBI Taxonomy" id="402384"/>
    <lineage>
        <taxon>Bacteria</taxon>
        <taxon>Bacillati</taxon>
        <taxon>Bacillota</taxon>
        <taxon>Bacilli</taxon>
        <taxon>Bacillales</taxon>
        <taxon>Bacillaceae</taxon>
        <taxon>Halobacillus</taxon>
    </lineage>
</organism>
<dbReference type="EMBL" id="CP020772">
    <property type="protein sequence ID" value="ARI78403.1"/>
    <property type="molecule type" value="Genomic_DNA"/>
</dbReference>
<dbReference type="KEGG" id="hmn:HM131_16865"/>
<dbReference type="AlphaFoldDB" id="A0A1W5ZYQ7"/>
<sequence>MPWDSNDYPSSFKNLDTAVRKKAIDIANAMIDEGYDEGRAIPIATEQAKEWYENADQKEINRVKQMSDSDLKERDAEDQQYESRPELLDKGEHVVSHEEGWAVQAEDAKQPSNVYDKKEDAVERAEEIAQNKGTQVVIHKRDGTIQDKISYKNNEK</sequence>
<dbReference type="InterPro" id="IPR018691">
    <property type="entry name" value="DUF2188"/>
</dbReference>
<keyword evidence="3" id="KW-1185">Reference proteome</keyword>
<evidence type="ECO:0000256" key="1">
    <source>
        <dbReference type="SAM" id="MobiDB-lite"/>
    </source>
</evidence>
<dbReference type="OrthoDB" id="8858565at2"/>
<evidence type="ECO:0008006" key="4">
    <source>
        <dbReference type="Google" id="ProtNLM"/>
    </source>
</evidence>
<proteinExistence type="predicted"/>
<name>A0A1W5ZYQ7_9BACI</name>
<dbReference type="Pfam" id="PF09954">
    <property type="entry name" value="DUF2188"/>
    <property type="match status" value="1"/>
</dbReference>
<gene>
    <name evidence="2" type="ORF">HM131_16865</name>
</gene>
<reference evidence="2 3" key="1">
    <citation type="submission" date="2017-04" db="EMBL/GenBank/DDBJ databases">
        <title>The whole genome sequencing and assembly of Halobacillus mangrovi strain.</title>
        <authorList>
            <person name="Lee S.-J."/>
            <person name="Park M.-K."/>
            <person name="Kim J.-Y."/>
            <person name="Lee Y.-J."/>
            <person name="Yi H."/>
            <person name="Bahn Y.-S."/>
            <person name="Kim J.F."/>
            <person name="Lee D.-W."/>
        </authorList>
    </citation>
    <scope>NUCLEOTIDE SEQUENCE [LARGE SCALE GENOMIC DNA]</scope>
    <source>
        <strain evidence="2 3">KTB 131</strain>
    </source>
</reference>